<dbReference type="AlphaFoldDB" id="M0DXG4"/>
<dbReference type="CDD" id="cd00075">
    <property type="entry name" value="HATPase"/>
    <property type="match status" value="1"/>
</dbReference>
<dbReference type="InterPro" id="IPR050736">
    <property type="entry name" value="Sensor_HK_Regulatory"/>
</dbReference>
<evidence type="ECO:0000256" key="3">
    <source>
        <dbReference type="ARBA" id="ARBA00022679"/>
    </source>
</evidence>
<proteinExistence type="predicted"/>
<sequence>MESLIDDLLALAREGDKVTDPEPVNLDSLTEACWQTVETGDATLVTEAERTIRADRSRLAQVLENLFRNAVEHGGDDVTIRVGDIEEGFYVEDDGGGIPVDEQEQIFDAGYTTSDEGTGFGLPIVRQIVDAHGWTVRVTNGSRGGTRFEITGVEFSTE</sequence>
<dbReference type="SUPFAM" id="SSF55874">
    <property type="entry name" value="ATPase domain of HSP90 chaperone/DNA topoisomerase II/histidine kinase"/>
    <property type="match status" value="1"/>
</dbReference>
<evidence type="ECO:0000256" key="1">
    <source>
        <dbReference type="ARBA" id="ARBA00000085"/>
    </source>
</evidence>
<dbReference type="Pfam" id="PF02518">
    <property type="entry name" value="HATPase_c"/>
    <property type="match status" value="1"/>
</dbReference>
<dbReference type="InterPro" id="IPR005467">
    <property type="entry name" value="His_kinase_dom"/>
</dbReference>
<dbReference type="EC" id="2.7.13.3" evidence="2"/>
<dbReference type="EMBL" id="AOJD01000027">
    <property type="protein sequence ID" value="ELZ39478.1"/>
    <property type="molecule type" value="Genomic_DNA"/>
</dbReference>
<keyword evidence="8" id="KW-1185">Reference proteome</keyword>
<evidence type="ECO:0000256" key="2">
    <source>
        <dbReference type="ARBA" id="ARBA00012438"/>
    </source>
</evidence>
<feature type="domain" description="Histidine kinase" evidence="6">
    <location>
        <begin position="1"/>
        <end position="151"/>
    </location>
</feature>
<evidence type="ECO:0000313" key="7">
    <source>
        <dbReference type="EMBL" id="ELZ39478.1"/>
    </source>
</evidence>
<accession>M0DXG4</accession>
<dbReference type="GO" id="GO:0004673">
    <property type="term" value="F:protein histidine kinase activity"/>
    <property type="evidence" value="ECO:0007669"/>
    <property type="project" value="UniProtKB-EC"/>
</dbReference>
<dbReference type="InterPro" id="IPR004358">
    <property type="entry name" value="Sig_transdc_His_kin-like_C"/>
</dbReference>
<organism evidence="7 8">
    <name type="scientific">Halorubrum tebenquichense DSM 14210</name>
    <dbReference type="NCBI Taxonomy" id="1227485"/>
    <lineage>
        <taxon>Archaea</taxon>
        <taxon>Methanobacteriati</taxon>
        <taxon>Methanobacteriota</taxon>
        <taxon>Stenosarchaea group</taxon>
        <taxon>Halobacteria</taxon>
        <taxon>Halobacteriales</taxon>
        <taxon>Haloferacaceae</taxon>
        <taxon>Halorubrum</taxon>
    </lineage>
</organism>
<dbReference type="Proteomes" id="UP000011523">
    <property type="component" value="Unassembled WGS sequence"/>
</dbReference>
<dbReference type="PATRIC" id="fig|1227485.3.peg.789"/>
<comment type="catalytic activity">
    <reaction evidence="1">
        <text>ATP + protein L-histidine = ADP + protein N-phospho-L-histidine.</text>
        <dbReference type="EC" id="2.7.13.3"/>
    </reaction>
</comment>
<name>M0DXG4_9EURY</name>
<keyword evidence="3" id="KW-0808">Transferase</keyword>
<dbReference type="InterPro" id="IPR036890">
    <property type="entry name" value="HATPase_C_sf"/>
</dbReference>
<dbReference type="PANTHER" id="PTHR43711:SF1">
    <property type="entry name" value="HISTIDINE KINASE 1"/>
    <property type="match status" value="1"/>
</dbReference>
<evidence type="ECO:0000259" key="6">
    <source>
        <dbReference type="PROSITE" id="PS50109"/>
    </source>
</evidence>
<dbReference type="PRINTS" id="PR00344">
    <property type="entry name" value="BCTRLSENSOR"/>
</dbReference>
<dbReference type="SMART" id="SM00387">
    <property type="entry name" value="HATPase_c"/>
    <property type="match status" value="1"/>
</dbReference>
<dbReference type="Gene3D" id="3.30.565.10">
    <property type="entry name" value="Histidine kinase-like ATPase, C-terminal domain"/>
    <property type="match status" value="1"/>
</dbReference>
<evidence type="ECO:0000256" key="5">
    <source>
        <dbReference type="ARBA" id="ARBA00023012"/>
    </source>
</evidence>
<keyword evidence="5" id="KW-0902">Two-component regulatory system</keyword>
<dbReference type="InterPro" id="IPR003594">
    <property type="entry name" value="HATPase_dom"/>
</dbReference>
<protein>
    <recommendedName>
        <fullName evidence="2">histidine kinase</fullName>
        <ecNumber evidence="2">2.7.13.3</ecNumber>
    </recommendedName>
</protein>
<keyword evidence="4" id="KW-0418">Kinase</keyword>
<evidence type="ECO:0000256" key="4">
    <source>
        <dbReference type="ARBA" id="ARBA00022777"/>
    </source>
</evidence>
<gene>
    <name evidence="7" type="ORF">C472_04168</name>
</gene>
<reference evidence="7 8" key="1">
    <citation type="journal article" date="2014" name="PLoS Genet.">
        <title>Phylogenetically driven sequencing of extremely halophilic archaea reveals strategies for static and dynamic osmo-response.</title>
        <authorList>
            <person name="Becker E.A."/>
            <person name="Seitzer P.M."/>
            <person name="Tritt A."/>
            <person name="Larsen D."/>
            <person name="Krusor M."/>
            <person name="Yao A.I."/>
            <person name="Wu D."/>
            <person name="Madern D."/>
            <person name="Eisen J.A."/>
            <person name="Darling A.E."/>
            <person name="Facciotti M.T."/>
        </authorList>
    </citation>
    <scope>NUCLEOTIDE SEQUENCE [LARGE SCALE GENOMIC DNA]</scope>
    <source>
        <strain evidence="7 8">DSM 14210</strain>
    </source>
</reference>
<dbReference type="PROSITE" id="PS50109">
    <property type="entry name" value="HIS_KIN"/>
    <property type="match status" value="1"/>
</dbReference>
<evidence type="ECO:0000313" key="8">
    <source>
        <dbReference type="Proteomes" id="UP000011523"/>
    </source>
</evidence>
<comment type="caution">
    <text evidence="7">The sequence shown here is derived from an EMBL/GenBank/DDBJ whole genome shotgun (WGS) entry which is preliminary data.</text>
</comment>
<dbReference type="PANTHER" id="PTHR43711">
    <property type="entry name" value="TWO-COMPONENT HISTIDINE KINASE"/>
    <property type="match status" value="1"/>
</dbReference>
<dbReference type="GO" id="GO:0000160">
    <property type="term" value="P:phosphorelay signal transduction system"/>
    <property type="evidence" value="ECO:0007669"/>
    <property type="project" value="UniProtKB-KW"/>
</dbReference>